<gene>
    <name evidence="2" type="ORF">HNY73_015170</name>
</gene>
<evidence type="ECO:0000256" key="1">
    <source>
        <dbReference type="SAM" id="MobiDB-lite"/>
    </source>
</evidence>
<evidence type="ECO:0000313" key="3">
    <source>
        <dbReference type="Proteomes" id="UP000807504"/>
    </source>
</evidence>
<organism evidence="2 3">
    <name type="scientific">Argiope bruennichi</name>
    <name type="common">Wasp spider</name>
    <name type="synonym">Aranea bruennichi</name>
    <dbReference type="NCBI Taxonomy" id="94029"/>
    <lineage>
        <taxon>Eukaryota</taxon>
        <taxon>Metazoa</taxon>
        <taxon>Ecdysozoa</taxon>
        <taxon>Arthropoda</taxon>
        <taxon>Chelicerata</taxon>
        <taxon>Arachnida</taxon>
        <taxon>Araneae</taxon>
        <taxon>Araneomorphae</taxon>
        <taxon>Entelegynae</taxon>
        <taxon>Araneoidea</taxon>
        <taxon>Araneidae</taxon>
        <taxon>Argiope</taxon>
    </lineage>
</organism>
<feature type="compositionally biased region" description="Polar residues" evidence="1">
    <location>
        <begin position="170"/>
        <end position="184"/>
    </location>
</feature>
<feature type="compositionally biased region" description="Polar residues" evidence="1">
    <location>
        <begin position="82"/>
        <end position="95"/>
    </location>
</feature>
<protein>
    <submittedName>
        <fullName evidence="2">Uncharacterized protein</fullName>
    </submittedName>
</protein>
<name>A0A8T0EVN0_ARGBR</name>
<comment type="caution">
    <text evidence="2">The sequence shown here is derived from an EMBL/GenBank/DDBJ whole genome shotgun (WGS) entry which is preliminary data.</text>
</comment>
<dbReference type="AlphaFoldDB" id="A0A8T0EVN0"/>
<proteinExistence type="predicted"/>
<evidence type="ECO:0000313" key="2">
    <source>
        <dbReference type="EMBL" id="KAF8778446.1"/>
    </source>
</evidence>
<dbReference type="Proteomes" id="UP000807504">
    <property type="component" value="Unassembled WGS sequence"/>
</dbReference>
<accession>A0A8T0EVN0</accession>
<reference evidence="2" key="1">
    <citation type="journal article" date="2020" name="bioRxiv">
        <title>Chromosome-level reference genome of the European wasp spider Argiope bruennichi: a resource for studies on range expansion and evolutionary adaptation.</title>
        <authorList>
            <person name="Sheffer M.M."/>
            <person name="Hoppe A."/>
            <person name="Krehenwinkel H."/>
            <person name="Uhl G."/>
            <person name="Kuss A.W."/>
            <person name="Jensen L."/>
            <person name="Jensen C."/>
            <person name="Gillespie R.G."/>
            <person name="Hoff K.J."/>
            <person name="Prost S."/>
        </authorList>
    </citation>
    <scope>NUCLEOTIDE SEQUENCE</scope>
</reference>
<keyword evidence="3" id="KW-1185">Reference proteome</keyword>
<reference evidence="2" key="2">
    <citation type="submission" date="2020-06" db="EMBL/GenBank/DDBJ databases">
        <authorList>
            <person name="Sheffer M."/>
        </authorList>
    </citation>
    <scope>NUCLEOTIDE SEQUENCE</scope>
</reference>
<feature type="compositionally biased region" description="Low complexity" evidence="1">
    <location>
        <begin position="104"/>
        <end position="158"/>
    </location>
</feature>
<feature type="region of interest" description="Disordered" evidence="1">
    <location>
        <begin position="82"/>
        <end position="184"/>
    </location>
</feature>
<dbReference type="EMBL" id="JABXBU010002072">
    <property type="protein sequence ID" value="KAF8778446.1"/>
    <property type="molecule type" value="Genomic_DNA"/>
</dbReference>
<sequence length="184" mass="20219">MIFKIIKTWFNVKPISESPNHSSLVFLLQSNVSSTSPPISTFYLNNGCKQEIKDLRMNRMINSLYKTNAVRFGIQHFPISSTHTTHASNSQTTPRTHALPAPPTSTSETTAHTHSLPTPPTSTSETAARTHSLPTPPTSTSETTAHTHALPTPPTSTSEPQLTHVHYPSRQHQPQNHNSITGMP</sequence>